<evidence type="ECO:0000313" key="3">
    <source>
        <dbReference type="Proteomes" id="UP000823749"/>
    </source>
</evidence>
<keyword evidence="3" id="KW-1185">Reference proteome</keyword>
<comment type="caution">
    <text evidence="2">The sequence shown here is derived from an EMBL/GenBank/DDBJ whole genome shotgun (WGS) entry which is preliminary data.</text>
</comment>
<dbReference type="EMBL" id="JACTNZ010000001">
    <property type="protein sequence ID" value="KAG5565487.1"/>
    <property type="molecule type" value="Genomic_DNA"/>
</dbReference>
<keyword evidence="1" id="KW-0812">Transmembrane</keyword>
<evidence type="ECO:0000256" key="1">
    <source>
        <dbReference type="SAM" id="Phobius"/>
    </source>
</evidence>
<accession>A0AAV6LKY5</accession>
<sequence>MVASASDNVLWEFASSTGDLGLQKGFSQIVKRAQIGTMQFSALFRDLLVSVKLLWEANLVFVDDALVWQGNAMESLFVFGSFFFIIIALL</sequence>
<keyword evidence="1" id="KW-1133">Transmembrane helix</keyword>
<protein>
    <submittedName>
        <fullName evidence="2">Uncharacterized protein</fullName>
    </submittedName>
</protein>
<gene>
    <name evidence="2" type="ORF">RHGRI_001394</name>
</gene>
<proteinExistence type="predicted"/>
<dbReference type="AlphaFoldDB" id="A0AAV6LKY5"/>
<feature type="transmembrane region" description="Helical" evidence="1">
    <location>
        <begin position="66"/>
        <end position="89"/>
    </location>
</feature>
<dbReference type="Proteomes" id="UP000823749">
    <property type="component" value="Chromosome 1"/>
</dbReference>
<name>A0AAV6LKY5_9ERIC</name>
<organism evidence="2 3">
    <name type="scientific">Rhododendron griersonianum</name>
    <dbReference type="NCBI Taxonomy" id="479676"/>
    <lineage>
        <taxon>Eukaryota</taxon>
        <taxon>Viridiplantae</taxon>
        <taxon>Streptophyta</taxon>
        <taxon>Embryophyta</taxon>
        <taxon>Tracheophyta</taxon>
        <taxon>Spermatophyta</taxon>
        <taxon>Magnoliopsida</taxon>
        <taxon>eudicotyledons</taxon>
        <taxon>Gunneridae</taxon>
        <taxon>Pentapetalae</taxon>
        <taxon>asterids</taxon>
        <taxon>Ericales</taxon>
        <taxon>Ericaceae</taxon>
        <taxon>Ericoideae</taxon>
        <taxon>Rhodoreae</taxon>
        <taxon>Rhododendron</taxon>
    </lineage>
</organism>
<reference evidence="2" key="1">
    <citation type="submission" date="2020-08" db="EMBL/GenBank/DDBJ databases">
        <title>Plant Genome Project.</title>
        <authorList>
            <person name="Zhang R.-G."/>
        </authorList>
    </citation>
    <scope>NUCLEOTIDE SEQUENCE</scope>
    <source>
        <strain evidence="2">WSP0</strain>
        <tissue evidence="2">Leaf</tissue>
    </source>
</reference>
<evidence type="ECO:0000313" key="2">
    <source>
        <dbReference type="EMBL" id="KAG5565487.1"/>
    </source>
</evidence>
<keyword evidence="1" id="KW-0472">Membrane</keyword>